<gene>
    <name evidence="1" type="ORF">LNN31_00545</name>
</gene>
<accession>A0ABY6HHB0</accession>
<protein>
    <submittedName>
        <fullName evidence="1">Uncharacterized protein</fullName>
    </submittedName>
</protein>
<evidence type="ECO:0000313" key="2">
    <source>
        <dbReference type="Proteomes" id="UP001163550"/>
    </source>
</evidence>
<dbReference type="RefSeq" id="WP_228881933.1">
    <property type="nucleotide sequence ID" value="NZ_CABIIK010000040.1"/>
</dbReference>
<sequence>MNKIIEQAEKKYKEELYRDLLSSFFDLRRQVVNNFGEFDNLKDVNDFTVELLKVVELKKIASILAEKE</sequence>
<dbReference type="Proteomes" id="UP001163550">
    <property type="component" value="Chromosome"/>
</dbReference>
<dbReference type="EMBL" id="CP087994">
    <property type="protein sequence ID" value="UYO62971.1"/>
    <property type="molecule type" value="Genomic_DNA"/>
</dbReference>
<evidence type="ECO:0000313" key="1">
    <source>
        <dbReference type="EMBL" id="UYO62971.1"/>
    </source>
</evidence>
<organism evidence="1 2">
    <name type="scientific">Acetobacterium wieringae</name>
    <dbReference type="NCBI Taxonomy" id="52694"/>
    <lineage>
        <taxon>Bacteria</taxon>
        <taxon>Bacillati</taxon>
        <taxon>Bacillota</taxon>
        <taxon>Clostridia</taxon>
        <taxon>Eubacteriales</taxon>
        <taxon>Eubacteriaceae</taxon>
        <taxon>Acetobacterium</taxon>
    </lineage>
</organism>
<keyword evidence="2" id="KW-1185">Reference proteome</keyword>
<reference evidence="1" key="1">
    <citation type="submission" date="2021-11" db="EMBL/GenBank/DDBJ databases">
        <title>Isoprene-degrading acetogen.</title>
        <authorList>
            <person name="Yang Y."/>
            <person name="Jin H."/>
            <person name="Yan J."/>
        </authorList>
    </citation>
    <scope>NUCLEOTIDE SEQUENCE</scope>
    <source>
        <strain evidence="1">Berkeley</strain>
    </source>
</reference>
<proteinExistence type="predicted"/>
<name>A0ABY6HHB0_9FIRM</name>